<gene>
    <name evidence="2" type="ORF">BBI17_001126</name>
    <name evidence="3" type="ORF">BBO99_00001263</name>
    <name evidence="1" type="ORF">JM16_001054</name>
</gene>
<evidence type="ECO:0000313" key="5">
    <source>
        <dbReference type="Proteomes" id="UP000285883"/>
    </source>
</evidence>
<evidence type="ECO:0000313" key="3">
    <source>
        <dbReference type="EMBL" id="RLN84511.1"/>
    </source>
</evidence>
<evidence type="ECO:0000313" key="2">
    <source>
        <dbReference type="EMBL" id="RLN44281.1"/>
    </source>
</evidence>
<reference evidence="4 5" key="2">
    <citation type="submission" date="2018-07" db="EMBL/GenBank/DDBJ databases">
        <title>Genome sequencing of oomycete isolates from Chile give support for New Zealand origin for Phytophthora kernoviae and make available the first Nothophytophthora sp. genome.</title>
        <authorList>
            <person name="Studholme D.J."/>
            <person name="Sanfuentes E."/>
            <person name="Panda P."/>
            <person name="Hill R."/>
            <person name="Sambles C."/>
            <person name="Grant M."/>
            <person name="Williams N.M."/>
            <person name="Mcdougal R.L."/>
        </authorList>
    </citation>
    <scope>NUCLEOTIDE SEQUENCE [LARGE SCALE GENOMIC DNA]</scope>
    <source>
        <strain evidence="2">Chile2</strain>
        <strain evidence="3">Chile4</strain>
    </source>
</reference>
<accession>A0A421FFY3</accession>
<dbReference type="Proteomes" id="UP000785171">
    <property type="component" value="Unassembled WGS sequence"/>
</dbReference>
<dbReference type="AlphaFoldDB" id="A0A421FFY3"/>
<dbReference type="PANTHER" id="PTHR14716:SF0">
    <property type="entry name" value="CILIA- AND FLAGELLA-ASSOCIATED PROTEIN 69"/>
    <property type="match status" value="1"/>
</dbReference>
<name>A0A421FFY3_9STRA</name>
<reference evidence="1" key="1">
    <citation type="journal article" date="2015" name="Genom Data">
        <title>Genome sequences of six Phytophthora species associated with forests in New Zealand.</title>
        <authorList>
            <person name="Studholme D.J."/>
            <person name="McDougal R.L."/>
            <person name="Sambles C."/>
            <person name="Hansen E."/>
            <person name="Hardy G."/>
            <person name="Grant M."/>
            <person name="Ganley R.J."/>
            <person name="Williams N.M."/>
        </authorList>
    </citation>
    <scope>NUCLEOTIDE SEQUENCE</scope>
    <source>
        <strain evidence="1">NZFS 2646</strain>
    </source>
</reference>
<evidence type="ECO:0000313" key="1">
    <source>
        <dbReference type="EMBL" id="KAG2531568.1"/>
    </source>
</evidence>
<dbReference type="EMBL" id="JPWV03000010">
    <property type="protein sequence ID" value="KAG2531568.1"/>
    <property type="molecule type" value="Genomic_DNA"/>
</dbReference>
<organism evidence="2 5">
    <name type="scientific">Phytophthora kernoviae</name>
    <dbReference type="NCBI Taxonomy" id="325452"/>
    <lineage>
        <taxon>Eukaryota</taxon>
        <taxon>Sar</taxon>
        <taxon>Stramenopiles</taxon>
        <taxon>Oomycota</taxon>
        <taxon>Peronosporomycetes</taxon>
        <taxon>Peronosporales</taxon>
        <taxon>Peronosporaceae</taxon>
        <taxon>Phytophthora</taxon>
    </lineage>
</organism>
<dbReference type="EMBL" id="MAYM02000298">
    <property type="protein sequence ID" value="RLN44281.1"/>
    <property type="molecule type" value="Genomic_DNA"/>
</dbReference>
<comment type="caution">
    <text evidence="2">The sequence shown here is derived from an EMBL/GenBank/DDBJ whole genome shotgun (WGS) entry which is preliminary data.</text>
</comment>
<dbReference type="PANTHER" id="PTHR14716">
    <property type="entry name" value="CILIA- AND FLAGELLA-ASSOCIATED PROTEIN 69"/>
    <property type="match status" value="1"/>
</dbReference>
<dbReference type="Proteomes" id="UP000285624">
    <property type="component" value="Unassembled WGS sequence"/>
</dbReference>
<protein>
    <submittedName>
        <fullName evidence="2">Uncharacterized protein</fullName>
    </submittedName>
</protein>
<sequence>MGGHVKLLEFLQFNMGSEDVLASAWLLMLQASPPIPYFQTELGKQSACSILRLEDQQIHPEVNLKSKIYSVLEKVSFACKGENLTPQEQVMLEIAKEYPTFKLGEMWQNVERALHAEGVRPIYADALYIRKNIEHAYNISVCTKLAQQEVFARSRQQSTEREDAFFEKILRQKYQEAQAEQFHRTNRRQNSTMQLHLDAKKTRLEFMRRQDPTAFAAYENDERCLIHDPPPEYVDDQEGWRTLQQNEAELRGRLTTITRSRKHSR</sequence>
<keyword evidence="4" id="KW-1185">Reference proteome</keyword>
<reference evidence="1" key="3">
    <citation type="submission" date="2020-06" db="EMBL/GenBank/DDBJ databases">
        <authorList>
            <person name="Studholme D.J."/>
        </authorList>
    </citation>
    <scope>NUCLEOTIDE SEQUENCE</scope>
    <source>
        <strain evidence="1">NZFS 2646</strain>
    </source>
</reference>
<evidence type="ECO:0000313" key="4">
    <source>
        <dbReference type="Proteomes" id="UP000285624"/>
    </source>
</evidence>
<dbReference type="EMBL" id="MBDN02000018">
    <property type="protein sequence ID" value="RLN84511.1"/>
    <property type="molecule type" value="Genomic_DNA"/>
</dbReference>
<dbReference type="Proteomes" id="UP000285883">
    <property type="component" value="Unassembled WGS sequence"/>
</dbReference>
<proteinExistence type="predicted"/>
<dbReference type="STRING" id="325452.A0A421FFY3"/>
<dbReference type="InterPro" id="IPR048732">
    <property type="entry name" value="CFA69"/>
</dbReference>